<evidence type="ECO:0000256" key="7">
    <source>
        <dbReference type="SAM" id="Phobius"/>
    </source>
</evidence>
<dbReference type="Proteomes" id="UP000612055">
    <property type="component" value="Unassembled WGS sequence"/>
</dbReference>
<gene>
    <name evidence="8" type="ORF">HYH03_005762</name>
</gene>
<dbReference type="AlphaFoldDB" id="A0A835YC53"/>
<dbReference type="InterPro" id="IPR011701">
    <property type="entry name" value="MFS"/>
</dbReference>
<feature type="compositionally biased region" description="Low complexity" evidence="6">
    <location>
        <begin position="717"/>
        <end position="730"/>
    </location>
</feature>
<reference evidence="8" key="1">
    <citation type="journal article" date="2020" name="bioRxiv">
        <title>Comparative genomics of Chlamydomonas.</title>
        <authorList>
            <person name="Craig R.J."/>
            <person name="Hasan A.R."/>
            <person name="Ness R.W."/>
            <person name="Keightley P.D."/>
        </authorList>
    </citation>
    <scope>NUCLEOTIDE SEQUENCE</scope>
    <source>
        <strain evidence="8">CCAP 11/70</strain>
    </source>
</reference>
<keyword evidence="3 7" id="KW-0812">Transmembrane</keyword>
<keyword evidence="9" id="KW-1185">Reference proteome</keyword>
<proteinExistence type="inferred from homology"/>
<accession>A0A835YC53</accession>
<feature type="compositionally biased region" description="Polar residues" evidence="6">
    <location>
        <begin position="61"/>
        <end position="84"/>
    </location>
</feature>
<evidence type="ECO:0000256" key="3">
    <source>
        <dbReference type="ARBA" id="ARBA00022692"/>
    </source>
</evidence>
<feature type="transmembrane region" description="Helical" evidence="7">
    <location>
        <begin position="206"/>
        <end position="227"/>
    </location>
</feature>
<evidence type="ECO:0000256" key="2">
    <source>
        <dbReference type="ARBA" id="ARBA00008432"/>
    </source>
</evidence>
<feature type="transmembrane region" description="Helical" evidence="7">
    <location>
        <begin position="1153"/>
        <end position="1172"/>
    </location>
</feature>
<feature type="transmembrane region" description="Helical" evidence="7">
    <location>
        <begin position="336"/>
        <end position="353"/>
    </location>
</feature>
<feature type="compositionally biased region" description="Low complexity" evidence="6">
    <location>
        <begin position="467"/>
        <end position="482"/>
    </location>
</feature>
<evidence type="ECO:0000256" key="5">
    <source>
        <dbReference type="ARBA" id="ARBA00023136"/>
    </source>
</evidence>
<dbReference type="GO" id="GO:0015112">
    <property type="term" value="F:nitrate transmembrane transporter activity"/>
    <property type="evidence" value="ECO:0007669"/>
    <property type="project" value="InterPro"/>
</dbReference>
<feature type="transmembrane region" description="Helical" evidence="7">
    <location>
        <begin position="1178"/>
        <end position="1196"/>
    </location>
</feature>
<comment type="subcellular location">
    <subcellularLocation>
        <location evidence="1">Membrane</location>
        <topology evidence="1">Multi-pass membrane protein</topology>
    </subcellularLocation>
</comment>
<feature type="compositionally biased region" description="Basic and acidic residues" evidence="6">
    <location>
        <begin position="441"/>
        <end position="465"/>
    </location>
</feature>
<feature type="compositionally biased region" description="Pro residues" evidence="6">
    <location>
        <begin position="557"/>
        <end position="584"/>
    </location>
</feature>
<feature type="region of interest" description="Disordered" evidence="6">
    <location>
        <begin position="796"/>
        <end position="818"/>
    </location>
</feature>
<evidence type="ECO:0008006" key="10">
    <source>
        <dbReference type="Google" id="ProtNLM"/>
    </source>
</evidence>
<keyword evidence="5 7" id="KW-0472">Membrane</keyword>
<feature type="compositionally biased region" description="Pro residues" evidence="6">
    <location>
        <begin position="500"/>
        <end position="510"/>
    </location>
</feature>
<evidence type="ECO:0000256" key="4">
    <source>
        <dbReference type="ARBA" id="ARBA00022989"/>
    </source>
</evidence>
<sequence>MSPNARDAPRTSLLAQRTHSITGGGGAAGPWLLALGAPGGPPPLPRASTNPVGPVAIATRSPRTSVSAHPSGSTAVPRFETTSLPAAEPAGDQAQPGPRRAQYDRASYTSVSAAAAGNRSSAERSSTSGPLGKPEPQPSAAVGACAKSGNAKSPQQQREARSGMRVRRATLLTGLGVALAAFSALAPAALLPVLAPDLGLSKPVVALSAAAALLAGLLSRFVVGLLARRYEPRHCQVMVLLLTAPPLACMALAASALAFTASWAAIGAALGLLASAHARLAELAGSPVRAAATTAAVAAWASAGGGFSLLVMPIIYEVVASARGDNDPGSAWRCAFYVPAGLHCLLAVLSLLLRGPEPAEDWLPGKGDGYVCPQRDPEDESWVRWKYGSYASTGSSKVWRPSSKKAGGQTRSVRKGKSSKDGAGGTDRQGEEQRSSSWVRRKGEDRREQGDPSSRRQQPRSRDASVRAGRPAARRAGSGTLLSAAPMAASPASVLDWPPTVTPPATPEMPQPTAAPALAPALAAASSAEAVEALAPAATVMISLLARDHDSGDPWWQPAPSPPLLDSSPPPSPAPAMLEPPAPSRGPSFKPLQRRRAPPSPLGPYGELSTAPSWPPDALVCRLGPADSVGAASSDVSGILGGAAAARGRTVAAATPQLLGLIGSNEQSLAPFYSTSQSWGLGGGPSDGGAAAASKGQPLAEGTEAPASPFRRPQSTPLLLLPASPRALLQPPAPASGGTFDSPKPEQARRRSTSFAGVGHVASAASPISVASAANPLHHSGSQVLWPLPPSPAPKSGSLFLASPGPRKSATLPPPPPQVISVRSVSVTLSVSSIAAARSANSRSVHRIPEGSNENSESALQSGSLRHAGRRLQNLGGGGAEGGDGGTGRQGSGGAVAVGRRTAQGVSVTASGSRRNLAGDALVRTGSGRQAPSKAARGPSPLLPWRQWQSAQSRQERRSLRSMWAAAAVLRLRLMFTVPYACTMGLTLALASFLPYTLHARYGLGALASGALAAIPLLLAALTVRAAALIAAALRRLRLTPLGRLGVLCAAQALAGVACALLGACGAQHGPAGIVGSAVLLLLLGLAALVAGASPYLHLLEARTQGPALGPAVGPALDPAVVPALGPALAPALGPALGPTSEHVSAVVRGRTWASLAVAALLLVCFVATNRLSYDQGLLWMGVSVCASAAPVLLLAC</sequence>
<dbReference type="SUPFAM" id="SSF103473">
    <property type="entry name" value="MFS general substrate transporter"/>
    <property type="match status" value="2"/>
</dbReference>
<evidence type="ECO:0000313" key="9">
    <source>
        <dbReference type="Proteomes" id="UP000612055"/>
    </source>
</evidence>
<keyword evidence="4 7" id="KW-1133">Transmembrane helix</keyword>
<feature type="transmembrane region" description="Helical" evidence="7">
    <location>
        <begin position="1045"/>
        <end position="1064"/>
    </location>
</feature>
<evidence type="ECO:0000256" key="1">
    <source>
        <dbReference type="ARBA" id="ARBA00004141"/>
    </source>
</evidence>
<comment type="similarity">
    <text evidence="2">Belongs to the major facilitator superfamily. Nitrate/nitrite porter (TC 2.A.1.8) family.</text>
</comment>
<feature type="transmembrane region" description="Helical" evidence="7">
    <location>
        <begin position="293"/>
        <end position="316"/>
    </location>
</feature>
<feature type="transmembrane region" description="Helical" evidence="7">
    <location>
        <begin position="1006"/>
        <end position="1033"/>
    </location>
</feature>
<feature type="region of interest" description="Disordered" evidence="6">
    <location>
        <begin position="494"/>
        <end position="513"/>
    </location>
</feature>
<dbReference type="InterPro" id="IPR036259">
    <property type="entry name" value="MFS_trans_sf"/>
</dbReference>
<dbReference type="PANTHER" id="PTHR23515">
    <property type="entry name" value="HIGH-AFFINITY NITRATE TRANSPORTER 2.3"/>
    <property type="match status" value="1"/>
</dbReference>
<feature type="region of interest" description="Disordered" evidence="6">
    <location>
        <begin position="1"/>
        <end position="164"/>
    </location>
</feature>
<dbReference type="EMBL" id="JAEHOE010000020">
    <property type="protein sequence ID" value="KAG2496160.1"/>
    <property type="molecule type" value="Genomic_DNA"/>
</dbReference>
<dbReference type="InterPro" id="IPR044772">
    <property type="entry name" value="NO3_transporter"/>
</dbReference>
<feature type="compositionally biased region" description="Polar residues" evidence="6">
    <location>
        <begin position="904"/>
        <end position="914"/>
    </location>
</feature>
<feature type="compositionally biased region" description="Polar residues" evidence="6">
    <location>
        <begin position="107"/>
        <end position="129"/>
    </location>
</feature>
<feature type="region of interest" description="Disordered" evidence="6">
    <location>
        <begin position="680"/>
        <end position="755"/>
    </location>
</feature>
<evidence type="ECO:0000313" key="8">
    <source>
        <dbReference type="EMBL" id="KAG2496160.1"/>
    </source>
</evidence>
<feature type="transmembrane region" description="Helical" evidence="7">
    <location>
        <begin position="239"/>
        <end position="257"/>
    </location>
</feature>
<feature type="compositionally biased region" description="Polar residues" evidence="6">
    <location>
        <begin position="852"/>
        <end position="864"/>
    </location>
</feature>
<feature type="transmembrane region" description="Helical" evidence="7">
    <location>
        <begin position="171"/>
        <end position="194"/>
    </location>
</feature>
<dbReference type="GO" id="GO:0016020">
    <property type="term" value="C:membrane"/>
    <property type="evidence" value="ECO:0007669"/>
    <property type="project" value="UniProtKB-SubCell"/>
</dbReference>
<feature type="compositionally biased region" description="Gly residues" evidence="6">
    <location>
        <begin position="875"/>
        <end position="896"/>
    </location>
</feature>
<organism evidence="8 9">
    <name type="scientific">Edaphochlamys debaryana</name>
    <dbReference type="NCBI Taxonomy" id="47281"/>
    <lineage>
        <taxon>Eukaryota</taxon>
        <taxon>Viridiplantae</taxon>
        <taxon>Chlorophyta</taxon>
        <taxon>core chlorophytes</taxon>
        <taxon>Chlorophyceae</taxon>
        <taxon>CS clade</taxon>
        <taxon>Chlamydomonadales</taxon>
        <taxon>Chlamydomonadales incertae sedis</taxon>
        <taxon>Edaphochlamys</taxon>
    </lineage>
</organism>
<evidence type="ECO:0000256" key="6">
    <source>
        <dbReference type="SAM" id="MobiDB-lite"/>
    </source>
</evidence>
<feature type="transmembrane region" description="Helical" evidence="7">
    <location>
        <begin position="263"/>
        <end position="281"/>
    </location>
</feature>
<feature type="region of interest" description="Disordered" evidence="6">
    <location>
        <begin position="393"/>
        <end position="482"/>
    </location>
</feature>
<feature type="transmembrane region" description="Helical" evidence="7">
    <location>
        <begin position="1070"/>
        <end position="1093"/>
    </location>
</feature>
<dbReference type="Pfam" id="PF07690">
    <property type="entry name" value="MFS_1"/>
    <property type="match status" value="1"/>
</dbReference>
<comment type="caution">
    <text evidence="8">The sequence shown here is derived from an EMBL/GenBank/DDBJ whole genome shotgun (WGS) entry which is preliminary data.</text>
</comment>
<protein>
    <recommendedName>
        <fullName evidence="10">Major facilitator superfamily (MFS) profile domain-containing protein</fullName>
    </recommendedName>
</protein>
<feature type="region of interest" description="Disordered" evidence="6">
    <location>
        <begin position="553"/>
        <end position="611"/>
    </location>
</feature>
<feature type="region of interest" description="Disordered" evidence="6">
    <location>
        <begin position="836"/>
        <end position="944"/>
    </location>
</feature>
<feature type="transmembrane region" description="Helical" evidence="7">
    <location>
        <begin position="964"/>
        <end position="994"/>
    </location>
</feature>
<name>A0A835YC53_9CHLO</name>
<dbReference type="Gene3D" id="1.20.1250.20">
    <property type="entry name" value="MFS general substrate transporter like domains"/>
    <property type="match status" value="1"/>
</dbReference>